<dbReference type="Proteomes" id="UP000784294">
    <property type="component" value="Unassembled WGS sequence"/>
</dbReference>
<proteinExistence type="predicted"/>
<evidence type="ECO:0000313" key="3">
    <source>
        <dbReference type="Proteomes" id="UP000784294"/>
    </source>
</evidence>
<dbReference type="EMBL" id="CAAALY010268458">
    <property type="protein sequence ID" value="VEL41221.1"/>
    <property type="molecule type" value="Genomic_DNA"/>
</dbReference>
<evidence type="ECO:0000313" key="2">
    <source>
        <dbReference type="EMBL" id="VEL41221.1"/>
    </source>
</evidence>
<feature type="region of interest" description="Disordered" evidence="1">
    <location>
        <begin position="120"/>
        <end position="171"/>
    </location>
</feature>
<reference evidence="2" key="1">
    <citation type="submission" date="2018-11" db="EMBL/GenBank/DDBJ databases">
        <authorList>
            <consortium name="Pathogen Informatics"/>
        </authorList>
    </citation>
    <scope>NUCLEOTIDE SEQUENCE</scope>
</reference>
<comment type="caution">
    <text evidence="2">The sequence shown here is derived from an EMBL/GenBank/DDBJ whole genome shotgun (WGS) entry which is preliminary data.</text>
</comment>
<evidence type="ECO:0000256" key="1">
    <source>
        <dbReference type="SAM" id="MobiDB-lite"/>
    </source>
</evidence>
<sequence>MYTERYKRHVQLPNDLSREVESASASPGQESLSCDQFASIRLSELVKSGSDELAYFVIIESEPKTKKYCRHEEEKGDQIKYSGQIEPSVRNPECLGTIDQIGRVGRPAETGLDAVEQLQLAEDEESERKEDAHLEGDHGEDEEATQYDDAGQEADHEEERGEVHNPRQLDQNRPSRRVLVAILDEHLQHLQIAVLVFVVRLIGIPPIPVETDDVAVMPPLQTRLRPPLVLLTGTSLQSAVLRQHEVSPTDGVLQEGREEADLDAPLGQNVDDEERLLSSRQSYPPIRPDQMRRRFLAHFGRVKVSLLHRLAKTPRLRLPQMAGAHKHRRCVRSRRTFEPEPDQSSPLAQPRPTNGRPMSPAVKRTTRHTTYFAFSN</sequence>
<keyword evidence="3" id="KW-1185">Reference proteome</keyword>
<organism evidence="2 3">
    <name type="scientific">Protopolystoma xenopodis</name>
    <dbReference type="NCBI Taxonomy" id="117903"/>
    <lineage>
        <taxon>Eukaryota</taxon>
        <taxon>Metazoa</taxon>
        <taxon>Spiralia</taxon>
        <taxon>Lophotrochozoa</taxon>
        <taxon>Platyhelminthes</taxon>
        <taxon>Monogenea</taxon>
        <taxon>Polyopisthocotylea</taxon>
        <taxon>Polystomatidea</taxon>
        <taxon>Polystomatidae</taxon>
        <taxon>Protopolystoma</taxon>
    </lineage>
</organism>
<name>A0A448XNQ7_9PLAT</name>
<feature type="compositionally biased region" description="Basic and acidic residues" evidence="1">
    <location>
        <begin position="153"/>
        <end position="167"/>
    </location>
</feature>
<feature type="compositionally biased region" description="Acidic residues" evidence="1">
    <location>
        <begin position="138"/>
        <end position="152"/>
    </location>
</feature>
<feature type="compositionally biased region" description="Basic and acidic residues" evidence="1">
    <location>
        <begin position="126"/>
        <end position="137"/>
    </location>
</feature>
<feature type="region of interest" description="Disordered" evidence="1">
    <location>
        <begin position="321"/>
        <end position="368"/>
    </location>
</feature>
<gene>
    <name evidence="2" type="ORF">PXEA_LOCUS34661</name>
</gene>
<dbReference type="AlphaFoldDB" id="A0A448XNQ7"/>
<feature type="compositionally biased region" description="Basic residues" evidence="1">
    <location>
        <begin position="324"/>
        <end position="334"/>
    </location>
</feature>
<accession>A0A448XNQ7</accession>
<protein>
    <submittedName>
        <fullName evidence="2">Uncharacterized protein</fullName>
    </submittedName>
</protein>